<gene>
    <name evidence="2" type="ORF">E2C01_057351</name>
</gene>
<evidence type="ECO:0000313" key="3">
    <source>
        <dbReference type="Proteomes" id="UP000324222"/>
    </source>
</evidence>
<protein>
    <submittedName>
        <fullName evidence="2">Uncharacterized protein</fullName>
    </submittedName>
</protein>
<proteinExistence type="predicted"/>
<name>A0A5B7H091_PORTR</name>
<comment type="caution">
    <text evidence="2">The sequence shown here is derived from an EMBL/GenBank/DDBJ whole genome shotgun (WGS) entry which is preliminary data.</text>
</comment>
<keyword evidence="3" id="KW-1185">Reference proteome</keyword>
<dbReference type="AlphaFoldDB" id="A0A5B7H091"/>
<organism evidence="2 3">
    <name type="scientific">Portunus trituberculatus</name>
    <name type="common">Swimming crab</name>
    <name type="synonym">Neptunus trituberculatus</name>
    <dbReference type="NCBI Taxonomy" id="210409"/>
    <lineage>
        <taxon>Eukaryota</taxon>
        <taxon>Metazoa</taxon>
        <taxon>Ecdysozoa</taxon>
        <taxon>Arthropoda</taxon>
        <taxon>Crustacea</taxon>
        <taxon>Multicrustacea</taxon>
        <taxon>Malacostraca</taxon>
        <taxon>Eumalacostraca</taxon>
        <taxon>Eucarida</taxon>
        <taxon>Decapoda</taxon>
        <taxon>Pleocyemata</taxon>
        <taxon>Brachyura</taxon>
        <taxon>Eubrachyura</taxon>
        <taxon>Portunoidea</taxon>
        <taxon>Portunidae</taxon>
        <taxon>Portuninae</taxon>
        <taxon>Portunus</taxon>
    </lineage>
</organism>
<reference evidence="2 3" key="1">
    <citation type="submission" date="2019-05" db="EMBL/GenBank/DDBJ databases">
        <title>Another draft genome of Portunus trituberculatus and its Hox gene families provides insights of decapod evolution.</title>
        <authorList>
            <person name="Jeong J.-H."/>
            <person name="Song I."/>
            <person name="Kim S."/>
            <person name="Choi T."/>
            <person name="Kim D."/>
            <person name="Ryu S."/>
            <person name="Kim W."/>
        </authorList>
    </citation>
    <scope>NUCLEOTIDE SEQUENCE [LARGE SCALE GENOMIC DNA]</scope>
    <source>
        <tissue evidence="2">Muscle</tissue>
    </source>
</reference>
<accession>A0A5B7H091</accession>
<sequence length="101" mass="11032">MVRCSCWREGPSVLQAARSGGPELWIRFAEQRPAITKPPDGVLKSWLVLISRIMPSNPPPIMSVVKVAAAIGTALPRRPSDRHHRKTIAGCSRLPADSPTK</sequence>
<dbReference type="Proteomes" id="UP000324222">
    <property type="component" value="Unassembled WGS sequence"/>
</dbReference>
<evidence type="ECO:0000313" key="2">
    <source>
        <dbReference type="EMBL" id="MPC63256.1"/>
    </source>
</evidence>
<feature type="region of interest" description="Disordered" evidence="1">
    <location>
        <begin position="76"/>
        <end position="101"/>
    </location>
</feature>
<dbReference type="EMBL" id="VSRR010020577">
    <property type="protein sequence ID" value="MPC63256.1"/>
    <property type="molecule type" value="Genomic_DNA"/>
</dbReference>
<evidence type="ECO:0000256" key="1">
    <source>
        <dbReference type="SAM" id="MobiDB-lite"/>
    </source>
</evidence>